<dbReference type="Proteomes" id="UP001275932">
    <property type="component" value="Unassembled WGS sequence"/>
</dbReference>
<proteinExistence type="inferred from homology"/>
<dbReference type="GO" id="GO:0032259">
    <property type="term" value="P:methylation"/>
    <property type="evidence" value="ECO:0007669"/>
    <property type="project" value="UniProtKB-KW"/>
</dbReference>
<evidence type="ECO:0000256" key="3">
    <source>
        <dbReference type="ARBA" id="ARBA00022691"/>
    </source>
</evidence>
<dbReference type="PROSITE" id="PS01231">
    <property type="entry name" value="TRMA_2"/>
    <property type="match status" value="1"/>
</dbReference>
<feature type="domain" description="TRAM" evidence="6">
    <location>
        <begin position="14"/>
        <end position="77"/>
    </location>
</feature>
<dbReference type="InterPro" id="IPR030390">
    <property type="entry name" value="MeTrfase_TrmA_AS"/>
</dbReference>
<dbReference type="Gene3D" id="2.40.50.1070">
    <property type="match status" value="1"/>
</dbReference>
<keyword evidence="1 4" id="KW-0489">Methyltransferase</keyword>
<evidence type="ECO:0000313" key="7">
    <source>
        <dbReference type="EMBL" id="MDX8415525.1"/>
    </source>
</evidence>
<feature type="active site" description="Nucleophile" evidence="4">
    <location>
        <position position="368"/>
    </location>
</feature>
<dbReference type="Gene3D" id="2.40.50.140">
    <property type="entry name" value="Nucleic acid-binding proteins"/>
    <property type="match status" value="1"/>
</dbReference>
<evidence type="ECO:0000256" key="2">
    <source>
        <dbReference type="ARBA" id="ARBA00022679"/>
    </source>
</evidence>
<dbReference type="GO" id="GO:0008168">
    <property type="term" value="F:methyltransferase activity"/>
    <property type="evidence" value="ECO:0007669"/>
    <property type="project" value="UniProtKB-KW"/>
</dbReference>
<feature type="binding site" evidence="4">
    <location>
        <position position="341"/>
    </location>
    <ligand>
        <name>S-adenosyl-L-methionine</name>
        <dbReference type="ChEBI" id="CHEBI:59789"/>
    </ligand>
</feature>
<organism evidence="7 8">
    <name type="scientific">Intestinicryptomonas porci</name>
    <dbReference type="NCBI Taxonomy" id="2926320"/>
    <lineage>
        <taxon>Bacteria</taxon>
        <taxon>Pseudomonadati</taxon>
        <taxon>Verrucomicrobiota</taxon>
        <taxon>Opitutia</taxon>
        <taxon>Opitutales</taxon>
        <taxon>Intestinicryptomonaceae</taxon>
        <taxon>Intestinicryptomonas</taxon>
    </lineage>
</organism>
<evidence type="ECO:0000256" key="4">
    <source>
        <dbReference type="PROSITE-ProRule" id="PRU01024"/>
    </source>
</evidence>
<dbReference type="SUPFAM" id="SSF53335">
    <property type="entry name" value="S-adenosyl-L-methionine-dependent methyltransferases"/>
    <property type="match status" value="1"/>
</dbReference>
<protein>
    <submittedName>
        <fullName evidence="7">Class I SAM-dependent RNA methyltransferase</fullName>
    </submittedName>
</protein>
<gene>
    <name evidence="7" type="ORF">MOX91_04940</name>
</gene>
<evidence type="ECO:0000313" key="8">
    <source>
        <dbReference type="Proteomes" id="UP001275932"/>
    </source>
</evidence>
<keyword evidence="2 4" id="KW-0808">Transferase</keyword>
<dbReference type="PANTHER" id="PTHR11061:SF30">
    <property type="entry name" value="TRNA (URACIL(54)-C(5))-METHYLTRANSFERASE"/>
    <property type="match status" value="1"/>
</dbReference>
<evidence type="ECO:0000259" key="6">
    <source>
        <dbReference type="PROSITE" id="PS50926"/>
    </source>
</evidence>
<dbReference type="EMBL" id="JALBUT010000005">
    <property type="protein sequence ID" value="MDX8415525.1"/>
    <property type="molecule type" value="Genomic_DNA"/>
</dbReference>
<keyword evidence="3 4" id="KW-0949">S-adenosyl-L-methionine</keyword>
<dbReference type="InterPro" id="IPR002792">
    <property type="entry name" value="TRAM_dom"/>
</dbReference>
<dbReference type="InterPro" id="IPR030391">
    <property type="entry name" value="MeTrfase_TrmA_CS"/>
</dbReference>
<dbReference type="SUPFAM" id="SSF50249">
    <property type="entry name" value="Nucleic acid-binding proteins"/>
    <property type="match status" value="1"/>
</dbReference>
<dbReference type="InterPro" id="IPR029063">
    <property type="entry name" value="SAM-dependent_MTases_sf"/>
</dbReference>
<feature type="binding site" evidence="4">
    <location>
        <position position="273"/>
    </location>
    <ligand>
        <name>S-adenosyl-L-methionine</name>
        <dbReference type="ChEBI" id="CHEBI:59789"/>
    </ligand>
</feature>
<reference evidence="7 8" key="1">
    <citation type="submission" date="2022-03" db="EMBL/GenBank/DDBJ databases">
        <title>Novel taxa within the pig intestine.</title>
        <authorList>
            <person name="Wylensek D."/>
            <person name="Bishof K."/>
            <person name="Afrizal A."/>
            <person name="Clavel T."/>
        </authorList>
    </citation>
    <scope>NUCLEOTIDE SEQUENCE [LARGE SCALE GENOMIC DNA]</scope>
    <source>
        <strain evidence="7 8">CLA-KB-P66</strain>
    </source>
</reference>
<dbReference type="Pfam" id="PF01938">
    <property type="entry name" value="TRAM"/>
    <property type="match status" value="1"/>
</dbReference>
<sequence>MDNFSKNSFEAPRNFKAGHFEYHQEIELDIDDITNLGFGVGRVDGFVVMVPYALSGERVRARVFRNQKNYAEADLIEVIKPSPDRIKPKCALFGVCGGCQYQHLSYEAQLRWKQKQIKDLMERIGEIKDAKVEPTHPSPAIFGYRSKLTPHYERPRKDGEMPIGFIMQGRRNVIVDVPQCPIASKAINEAMPSIRDEIKARANTFKRGGTILLRDTLQGVITDNRQVASEKVGELILKFVAGEFFQNNPFILPELLDFAICEAKGSKYLVDAYCGVGGFALWGARHFEKVMGVEISENSILCAKENAKSNNISNCEFISGKAEKIFAEIPFKGEETSMVIDPPRAGCDEAFLEQLIAFSPKKLVYVSCGPDTQARDLKYLVARGYNILKLQPFDLFPQTRHVENVAVLEKVS</sequence>
<dbReference type="CDD" id="cd02440">
    <property type="entry name" value="AdoMet_MTases"/>
    <property type="match status" value="1"/>
</dbReference>
<comment type="caution">
    <text evidence="7">The sequence shown here is derived from an EMBL/GenBank/DDBJ whole genome shotgun (WGS) entry which is preliminary data.</text>
</comment>
<dbReference type="PROSITE" id="PS50926">
    <property type="entry name" value="TRAM"/>
    <property type="match status" value="1"/>
</dbReference>
<dbReference type="Pfam" id="PF05958">
    <property type="entry name" value="tRNA_U5-meth_tr"/>
    <property type="match status" value="1"/>
</dbReference>
<dbReference type="Gene3D" id="3.40.50.150">
    <property type="entry name" value="Vaccinia Virus protein VP39"/>
    <property type="match status" value="2"/>
</dbReference>
<dbReference type="PROSITE" id="PS51687">
    <property type="entry name" value="SAM_MT_RNA_M5U"/>
    <property type="match status" value="1"/>
</dbReference>
<dbReference type="RefSeq" id="WP_370396972.1">
    <property type="nucleotide sequence ID" value="NZ_JALBUT010000005.1"/>
</dbReference>
<feature type="binding site" evidence="4">
    <location>
        <position position="246"/>
    </location>
    <ligand>
        <name>S-adenosyl-L-methionine</name>
        <dbReference type="ChEBI" id="CHEBI:59789"/>
    </ligand>
</feature>
<keyword evidence="8" id="KW-1185">Reference proteome</keyword>
<feature type="active site" evidence="5">
    <location>
        <position position="368"/>
    </location>
</feature>
<dbReference type="InterPro" id="IPR012340">
    <property type="entry name" value="NA-bd_OB-fold"/>
</dbReference>
<comment type="similarity">
    <text evidence="4">Belongs to the class I-like SAM-binding methyltransferase superfamily. RNA M5U methyltransferase family.</text>
</comment>
<evidence type="ECO:0000256" key="5">
    <source>
        <dbReference type="PROSITE-ProRule" id="PRU10015"/>
    </source>
</evidence>
<feature type="binding site" evidence="4">
    <location>
        <position position="294"/>
    </location>
    <ligand>
        <name>S-adenosyl-L-methionine</name>
        <dbReference type="ChEBI" id="CHEBI:59789"/>
    </ligand>
</feature>
<evidence type="ECO:0000256" key="1">
    <source>
        <dbReference type="ARBA" id="ARBA00022603"/>
    </source>
</evidence>
<dbReference type="InterPro" id="IPR025795">
    <property type="entry name" value="tRNA_(uracil-5-)_MeTrfase"/>
</dbReference>
<dbReference type="PROSITE" id="PS01230">
    <property type="entry name" value="TRMA_1"/>
    <property type="match status" value="1"/>
</dbReference>
<name>A0ABU4WIU3_9BACT</name>
<dbReference type="PANTHER" id="PTHR11061">
    <property type="entry name" value="RNA M5U METHYLTRANSFERASE"/>
    <property type="match status" value="1"/>
</dbReference>
<dbReference type="InterPro" id="IPR010280">
    <property type="entry name" value="U5_MeTrfase_fam"/>
</dbReference>
<dbReference type="PROSITE" id="PS51622">
    <property type="entry name" value="SAM_MT_RNA_M5U_2"/>
    <property type="match status" value="1"/>
</dbReference>
<accession>A0ABU4WIU3</accession>